<keyword evidence="4 7" id="KW-0819">tRNA processing</keyword>
<evidence type="ECO:0000256" key="6">
    <source>
        <dbReference type="ARBA" id="ARBA00023002"/>
    </source>
</evidence>
<evidence type="ECO:0000256" key="7">
    <source>
        <dbReference type="PIRNR" id="PIRNR006621"/>
    </source>
</evidence>
<dbReference type="Proteomes" id="UP000824263">
    <property type="component" value="Unassembled WGS sequence"/>
</dbReference>
<evidence type="ECO:0000259" key="10">
    <source>
        <dbReference type="Pfam" id="PF01207"/>
    </source>
</evidence>
<reference evidence="11" key="1">
    <citation type="journal article" date="2021" name="PeerJ">
        <title>Extensive microbial diversity within the chicken gut microbiome revealed by metagenomics and culture.</title>
        <authorList>
            <person name="Gilroy R."/>
            <person name="Ravi A."/>
            <person name="Getino M."/>
            <person name="Pursley I."/>
            <person name="Horton D.L."/>
            <person name="Alikhan N.F."/>
            <person name="Baker D."/>
            <person name="Gharbi K."/>
            <person name="Hall N."/>
            <person name="Watson M."/>
            <person name="Adriaenssens E.M."/>
            <person name="Foster-Nyarko E."/>
            <person name="Jarju S."/>
            <person name="Secka A."/>
            <person name="Antonio M."/>
            <person name="Oren A."/>
            <person name="Chaudhuri R.R."/>
            <person name="La Ragione R."/>
            <person name="Hildebrand F."/>
            <person name="Pallen M.J."/>
        </authorList>
    </citation>
    <scope>NUCLEOTIDE SEQUENCE</scope>
    <source>
        <strain evidence="11">ChiSxjej1B13-11762</strain>
    </source>
</reference>
<dbReference type="InterPro" id="IPR001269">
    <property type="entry name" value="DUS_fam"/>
</dbReference>
<sequence length="315" mass="36727">MQYYLAPMEGITTYIYRNVYHKYFWPMDKYFTPFLVPHSKKGFSARELREIIPEHNEGLTLVPQIMSNQAKDCLNTMEKLKALGYEEVNLNFGCPSKTVVGKHRGAGFLAQTEELDRFLEEIFSHTDQKVSVKTRLGKYDPEEFEEILEIYNRYPIEEVILHPRTQQDFYQKPVRLEAYAYAQEHSRNPLCYNGDVFTKEDGKRLVERFPKLTTLMLGRGLIGDPALAEKLEGIEPKDQWRRLRAFHDEICAGYQEIGGGEKPVLFKMKELWSYLFRLFPGSEKQSKKVRKAQNLTDYQGAVEEVFALLSRQAAI</sequence>
<keyword evidence="3 7" id="KW-0288">FMN</keyword>
<keyword evidence="5" id="KW-0521">NADP</keyword>
<evidence type="ECO:0000256" key="1">
    <source>
        <dbReference type="ARBA" id="ARBA00001917"/>
    </source>
</evidence>
<name>A0A9D1UD74_9FIRM</name>
<comment type="cofactor">
    <cofactor evidence="1 7 9">
        <name>FMN</name>
        <dbReference type="ChEBI" id="CHEBI:58210"/>
    </cofactor>
</comment>
<dbReference type="InterPro" id="IPR018517">
    <property type="entry name" value="tRNA_hU_synthase_CS"/>
</dbReference>
<dbReference type="GO" id="GO:0050660">
    <property type="term" value="F:flavin adenine dinucleotide binding"/>
    <property type="evidence" value="ECO:0007669"/>
    <property type="project" value="InterPro"/>
</dbReference>
<feature type="domain" description="DUS-like FMN-binding" evidence="10">
    <location>
        <begin position="5"/>
        <end position="252"/>
    </location>
</feature>
<dbReference type="GO" id="GO:0003723">
    <property type="term" value="F:RNA binding"/>
    <property type="evidence" value="ECO:0007669"/>
    <property type="project" value="TreeGrafter"/>
</dbReference>
<dbReference type="InterPro" id="IPR035587">
    <property type="entry name" value="DUS-like_FMN-bd"/>
</dbReference>
<dbReference type="PROSITE" id="PS01136">
    <property type="entry name" value="UPF0034"/>
    <property type="match status" value="1"/>
</dbReference>
<evidence type="ECO:0000313" key="11">
    <source>
        <dbReference type="EMBL" id="HIW82978.1"/>
    </source>
</evidence>
<comment type="function">
    <text evidence="7">Catalyzes the synthesis of 5,6-dihydrouridine (D), a modified base found in the D-loop of most tRNAs, via the reduction of the C5-C6 double bond in target uridines.</text>
</comment>
<accession>A0A9D1UD74</accession>
<dbReference type="GO" id="GO:0017150">
    <property type="term" value="F:tRNA dihydrouridine synthase activity"/>
    <property type="evidence" value="ECO:0007669"/>
    <property type="project" value="InterPro"/>
</dbReference>
<dbReference type="CDD" id="cd02801">
    <property type="entry name" value="DUS_like_FMN"/>
    <property type="match status" value="1"/>
</dbReference>
<dbReference type="Gene3D" id="3.20.20.70">
    <property type="entry name" value="Aldolase class I"/>
    <property type="match status" value="1"/>
</dbReference>
<evidence type="ECO:0000256" key="3">
    <source>
        <dbReference type="ARBA" id="ARBA00022643"/>
    </source>
</evidence>
<dbReference type="SUPFAM" id="SSF51395">
    <property type="entry name" value="FMN-linked oxidoreductases"/>
    <property type="match status" value="1"/>
</dbReference>
<dbReference type="PANTHER" id="PTHR45846">
    <property type="entry name" value="TRNA-DIHYDROURIDINE(47) SYNTHASE [NAD(P)(+)]-LIKE"/>
    <property type="match status" value="1"/>
</dbReference>
<dbReference type="InterPro" id="IPR013785">
    <property type="entry name" value="Aldolase_TIM"/>
</dbReference>
<dbReference type="AlphaFoldDB" id="A0A9D1UD74"/>
<feature type="binding site" evidence="9">
    <location>
        <position position="64"/>
    </location>
    <ligand>
        <name>FMN</name>
        <dbReference type="ChEBI" id="CHEBI:58210"/>
    </ligand>
</feature>
<evidence type="ECO:0000256" key="9">
    <source>
        <dbReference type="PIRSR" id="PIRSR006621-2"/>
    </source>
</evidence>
<feature type="binding site" evidence="9">
    <location>
        <position position="133"/>
    </location>
    <ligand>
        <name>FMN</name>
        <dbReference type="ChEBI" id="CHEBI:58210"/>
    </ligand>
</feature>
<dbReference type="Pfam" id="PF01207">
    <property type="entry name" value="Dus"/>
    <property type="match status" value="1"/>
</dbReference>
<evidence type="ECO:0000256" key="2">
    <source>
        <dbReference type="ARBA" id="ARBA00022630"/>
    </source>
</evidence>
<dbReference type="EC" id="1.3.1.-" evidence="7"/>
<comment type="caution">
    <text evidence="11">The sequence shown here is derived from an EMBL/GenBank/DDBJ whole genome shotgun (WGS) entry which is preliminary data.</text>
</comment>
<evidence type="ECO:0000256" key="8">
    <source>
        <dbReference type="PIRSR" id="PIRSR006621-1"/>
    </source>
</evidence>
<feature type="active site" description="Proton donor" evidence="8">
    <location>
        <position position="94"/>
    </location>
</feature>
<dbReference type="EMBL" id="DXGF01000025">
    <property type="protein sequence ID" value="HIW82978.1"/>
    <property type="molecule type" value="Genomic_DNA"/>
</dbReference>
<organism evidence="11 12">
    <name type="scientific">Candidatus Dorea gallistercoris</name>
    <dbReference type="NCBI Taxonomy" id="2838542"/>
    <lineage>
        <taxon>Bacteria</taxon>
        <taxon>Bacillati</taxon>
        <taxon>Bacillota</taxon>
        <taxon>Clostridia</taxon>
        <taxon>Lachnospirales</taxon>
        <taxon>Lachnospiraceae</taxon>
        <taxon>Dorea</taxon>
    </lineage>
</organism>
<keyword evidence="6 7" id="KW-0560">Oxidoreductase</keyword>
<protein>
    <recommendedName>
        <fullName evidence="7">tRNA-dihydrouridine synthase</fullName>
        <ecNumber evidence="7">1.3.1.-</ecNumber>
    </recommendedName>
</protein>
<keyword evidence="9" id="KW-0547">Nucleotide-binding</keyword>
<evidence type="ECO:0000256" key="5">
    <source>
        <dbReference type="ARBA" id="ARBA00022857"/>
    </source>
</evidence>
<feature type="binding site" evidence="9">
    <location>
        <position position="162"/>
    </location>
    <ligand>
        <name>FMN</name>
        <dbReference type="ChEBI" id="CHEBI:58210"/>
    </ligand>
</feature>
<dbReference type="PIRSF" id="PIRSF006621">
    <property type="entry name" value="Dus"/>
    <property type="match status" value="1"/>
</dbReference>
<reference evidence="11" key="2">
    <citation type="submission" date="2021-04" db="EMBL/GenBank/DDBJ databases">
        <authorList>
            <person name="Gilroy R."/>
        </authorList>
    </citation>
    <scope>NUCLEOTIDE SEQUENCE</scope>
    <source>
        <strain evidence="11">ChiSxjej1B13-11762</strain>
    </source>
</reference>
<feature type="binding site" evidence="9">
    <location>
        <begin position="218"/>
        <end position="219"/>
    </location>
    <ligand>
        <name>FMN</name>
        <dbReference type="ChEBI" id="CHEBI:58210"/>
    </ligand>
</feature>
<keyword evidence="2 7" id="KW-0285">Flavoprotein</keyword>
<evidence type="ECO:0000313" key="12">
    <source>
        <dbReference type="Proteomes" id="UP000824263"/>
    </source>
</evidence>
<dbReference type="PANTHER" id="PTHR45846:SF1">
    <property type="entry name" value="TRNA-DIHYDROURIDINE(47) SYNTHASE [NAD(P)(+)]-LIKE"/>
    <property type="match status" value="1"/>
</dbReference>
<comment type="similarity">
    <text evidence="7">Belongs to the dus family.</text>
</comment>
<gene>
    <name evidence="11" type="ORF">H9873_01455</name>
</gene>
<evidence type="ECO:0000256" key="4">
    <source>
        <dbReference type="ARBA" id="ARBA00022694"/>
    </source>
</evidence>
<proteinExistence type="inferred from homology"/>